<dbReference type="AlphaFoldDB" id="A0A3N1H0T8"/>
<reference evidence="2 3" key="1">
    <citation type="submission" date="2018-11" db="EMBL/GenBank/DDBJ databases">
        <title>Sequencing the genomes of 1000 actinobacteria strains.</title>
        <authorList>
            <person name="Klenk H.-P."/>
        </authorList>
    </citation>
    <scope>NUCLEOTIDE SEQUENCE [LARGE SCALE GENOMIC DNA]</scope>
    <source>
        <strain evidence="2 3">DSM 44231</strain>
    </source>
</reference>
<feature type="domain" description="AB hydrolase-1" evidence="1">
    <location>
        <begin position="10"/>
        <end position="224"/>
    </location>
</feature>
<accession>A0A3N1H0T8</accession>
<name>A0A3N1H0T8_9PSEU</name>
<evidence type="ECO:0000259" key="1">
    <source>
        <dbReference type="Pfam" id="PF12697"/>
    </source>
</evidence>
<dbReference type="PANTHER" id="PTHR43689:SF8">
    <property type="entry name" value="ALPHA_BETA-HYDROLASES SUPERFAMILY PROTEIN"/>
    <property type="match status" value="1"/>
</dbReference>
<keyword evidence="3" id="KW-1185">Reference proteome</keyword>
<organism evidence="2 3">
    <name type="scientific">Saccharothrix texasensis</name>
    <dbReference type="NCBI Taxonomy" id="103734"/>
    <lineage>
        <taxon>Bacteria</taxon>
        <taxon>Bacillati</taxon>
        <taxon>Actinomycetota</taxon>
        <taxon>Actinomycetes</taxon>
        <taxon>Pseudonocardiales</taxon>
        <taxon>Pseudonocardiaceae</taxon>
        <taxon>Saccharothrix</taxon>
    </lineage>
</organism>
<sequence>MVAGRRARTLFLHGLAGKAAVWDALDLPVAADKPELPWHGMADPAWSHLPDPGRIVVDVVTPGHDVVVAHSLGANLLLECYADGRVPPRPTVLLCPFYRPAPADFDWPAISYYLNEFHRTFTEALRVGETARFPEAKREWLARALRDQVGPYGWTRWFETYLRTPFLDLSRVDAPVLVVSGVDDVAARPDDGRALAKGLPRARFELLDGCGHFPMIEQPDRLAALVRDFLDEHWS</sequence>
<dbReference type="Proteomes" id="UP000268727">
    <property type="component" value="Unassembled WGS sequence"/>
</dbReference>
<evidence type="ECO:0000313" key="2">
    <source>
        <dbReference type="EMBL" id="ROP36161.1"/>
    </source>
</evidence>
<dbReference type="EMBL" id="RJKM01000001">
    <property type="protein sequence ID" value="ROP36161.1"/>
    <property type="molecule type" value="Genomic_DNA"/>
</dbReference>
<dbReference type="PANTHER" id="PTHR43689">
    <property type="entry name" value="HYDROLASE"/>
    <property type="match status" value="1"/>
</dbReference>
<dbReference type="SUPFAM" id="SSF53474">
    <property type="entry name" value="alpha/beta-Hydrolases"/>
    <property type="match status" value="1"/>
</dbReference>
<dbReference type="InterPro" id="IPR000073">
    <property type="entry name" value="AB_hydrolase_1"/>
</dbReference>
<evidence type="ECO:0000313" key="3">
    <source>
        <dbReference type="Proteomes" id="UP000268727"/>
    </source>
</evidence>
<dbReference type="Gene3D" id="3.40.50.1820">
    <property type="entry name" value="alpha/beta hydrolase"/>
    <property type="match status" value="1"/>
</dbReference>
<gene>
    <name evidence="2" type="ORF">EDD40_1423</name>
</gene>
<proteinExistence type="predicted"/>
<comment type="caution">
    <text evidence="2">The sequence shown here is derived from an EMBL/GenBank/DDBJ whole genome shotgun (WGS) entry which is preliminary data.</text>
</comment>
<protein>
    <submittedName>
        <fullName evidence="2">Pimeloyl-ACP methyl ester carboxylesterase</fullName>
    </submittedName>
</protein>
<dbReference type="OrthoDB" id="4027744at2"/>
<dbReference type="GO" id="GO:0003824">
    <property type="term" value="F:catalytic activity"/>
    <property type="evidence" value="ECO:0007669"/>
    <property type="project" value="UniProtKB-ARBA"/>
</dbReference>
<dbReference type="RefSeq" id="WP_123742194.1">
    <property type="nucleotide sequence ID" value="NZ_RJKM01000001.1"/>
</dbReference>
<dbReference type="Pfam" id="PF12697">
    <property type="entry name" value="Abhydrolase_6"/>
    <property type="match status" value="1"/>
</dbReference>
<dbReference type="InterPro" id="IPR029058">
    <property type="entry name" value="AB_hydrolase_fold"/>
</dbReference>